<keyword evidence="3 6" id="KW-0418">Kinase</keyword>
<keyword evidence="2" id="KW-0547">Nucleotide-binding</keyword>
<dbReference type="Gene3D" id="3.30.1180.20">
    <property type="entry name" value="Dihydroxyacetone kinase, domain 2"/>
    <property type="match status" value="1"/>
</dbReference>
<evidence type="ECO:0000259" key="5">
    <source>
        <dbReference type="PROSITE" id="PS51481"/>
    </source>
</evidence>
<organism evidence="6 7">
    <name type="scientific">Paractinoplanes brasiliensis</name>
    <dbReference type="NCBI Taxonomy" id="52695"/>
    <lineage>
        <taxon>Bacteria</taxon>
        <taxon>Bacillati</taxon>
        <taxon>Actinomycetota</taxon>
        <taxon>Actinomycetes</taxon>
        <taxon>Micromonosporales</taxon>
        <taxon>Micromonosporaceae</taxon>
        <taxon>Paractinoplanes</taxon>
    </lineage>
</organism>
<dbReference type="GO" id="GO:0005829">
    <property type="term" value="C:cytosol"/>
    <property type="evidence" value="ECO:0007669"/>
    <property type="project" value="TreeGrafter"/>
</dbReference>
<dbReference type="InterPro" id="IPR012736">
    <property type="entry name" value="DhaK_1"/>
</dbReference>
<dbReference type="InterPro" id="IPR050861">
    <property type="entry name" value="Dihydroxyacetone_Kinase"/>
</dbReference>
<keyword evidence="1" id="KW-0808">Transferase</keyword>
<evidence type="ECO:0000313" key="6">
    <source>
        <dbReference type="EMBL" id="TDO41289.1"/>
    </source>
</evidence>
<dbReference type="EMBL" id="SNWR01000001">
    <property type="protein sequence ID" value="TDO41289.1"/>
    <property type="molecule type" value="Genomic_DNA"/>
</dbReference>
<accession>A0A4R6JX49</accession>
<dbReference type="PANTHER" id="PTHR28629:SF4">
    <property type="entry name" value="TRIOKINASE_FMN CYCLASE"/>
    <property type="match status" value="1"/>
</dbReference>
<sequence length="331" mass="35190">MKKFVNDPKSFVPEMLEGIALANPDTLKYVPAYNLIMRAGAPDQNKVSIVQGSGSGHEPAHVMVVGKGMLDAACPGDVFAAPPMDYVYETAKLLASPKGVLLLVNNYTGDRMAFDMGKEMADADGIRCEILTVNDDVAVQDSLYTVGRRGVAGNFFVIKAVGAASEQGADLDELLRIGRKVNDVTRTMGVALTACTPPAKGSPLFELGADEMEFGVGIHGEPGRERRPLASADQIVDDLLDAVVPDLPYASGDRVALMINGLGGTPISELYILYRRAHQRLAAQGITVGRSYVGEYCTSLDMAGASLTLVRLDDEIEGLLTAPAEAAVRVF</sequence>
<name>A0A4R6JX49_9ACTN</name>
<feature type="domain" description="DhaK" evidence="5">
    <location>
        <begin position="7"/>
        <end position="330"/>
    </location>
</feature>
<dbReference type="NCBIfam" id="TIGR02363">
    <property type="entry name" value="dhaK1"/>
    <property type="match status" value="1"/>
</dbReference>
<evidence type="ECO:0000256" key="1">
    <source>
        <dbReference type="ARBA" id="ARBA00022679"/>
    </source>
</evidence>
<evidence type="ECO:0000256" key="3">
    <source>
        <dbReference type="ARBA" id="ARBA00022777"/>
    </source>
</evidence>
<dbReference type="Proteomes" id="UP000294901">
    <property type="component" value="Unassembled WGS sequence"/>
</dbReference>
<dbReference type="OrthoDB" id="9806345at2"/>
<reference evidence="6 7" key="1">
    <citation type="submission" date="2019-03" db="EMBL/GenBank/DDBJ databases">
        <title>Sequencing the genomes of 1000 actinobacteria strains.</title>
        <authorList>
            <person name="Klenk H.-P."/>
        </authorList>
    </citation>
    <scope>NUCLEOTIDE SEQUENCE [LARGE SCALE GENOMIC DNA]</scope>
    <source>
        <strain evidence="6 7">DSM 43805</strain>
    </source>
</reference>
<dbReference type="FunFam" id="3.30.1180.20:FF:000001">
    <property type="entry name" value="Dihydroxyacetone kinase 1"/>
    <property type="match status" value="1"/>
</dbReference>
<dbReference type="GO" id="GO:0004371">
    <property type="term" value="F:glycerone kinase activity"/>
    <property type="evidence" value="ECO:0007669"/>
    <property type="project" value="InterPro"/>
</dbReference>
<gene>
    <name evidence="6" type="ORF">C8E87_5019</name>
</gene>
<evidence type="ECO:0000313" key="7">
    <source>
        <dbReference type="Proteomes" id="UP000294901"/>
    </source>
</evidence>
<protein>
    <submittedName>
        <fullName evidence="6">Dihydroxyacetone kinase-like protein</fullName>
    </submittedName>
</protein>
<dbReference type="PANTHER" id="PTHR28629">
    <property type="entry name" value="TRIOKINASE/FMN CYCLASE"/>
    <property type="match status" value="1"/>
</dbReference>
<dbReference type="SUPFAM" id="SSF82549">
    <property type="entry name" value="DAK1/DegV-like"/>
    <property type="match status" value="1"/>
</dbReference>
<dbReference type="GO" id="GO:0019563">
    <property type="term" value="P:glycerol catabolic process"/>
    <property type="evidence" value="ECO:0007669"/>
    <property type="project" value="TreeGrafter"/>
</dbReference>
<dbReference type="PROSITE" id="PS51481">
    <property type="entry name" value="DHAK"/>
    <property type="match status" value="1"/>
</dbReference>
<proteinExistence type="predicted"/>
<evidence type="ECO:0000256" key="2">
    <source>
        <dbReference type="ARBA" id="ARBA00022741"/>
    </source>
</evidence>
<dbReference type="AlphaFoldDB" id="A0A4R6JX49"/>
<keyword evidence="4" id="KW-0067">ATP-binding</keyword>
<dbReference type="Pfam" id="PF02733">
    <property type="entry name" value="Dak1"/>
    <property type="match status" value="1"/>
</dbReference>
<dbReference type="FunFam" id="3.40.50.10440:FF:000001">
    <property type="entry name" value="Dihydroxyacetone kinase, DhaK subunit"/>
    <property type="match status" value="1"/>
</dbReference>
<dbReference type="RefSeq" id="WP_133875332.1">
    <property type="nucleotide sequence ID" value="NZ_BOMD01000030.1"/>
</dbReference>
<keyword evidence="7" id="KW-1185">Reference proteome</keyword>
<dbReference type="GO" id="GO:0005524">
    <property type="term" value="F:ATP binding"/>
    <property type="evidence" value="ECO:0007669"/>
    <property type="project" value="UniProtKB-KW"/>
</dbReference>
<dbReference type="InterPro" id="IPR004006">
    <property type="entry name" value="DhaK_dom"/>
</dbReference>
<dbReference type="Gene3D" id="3.40.50.10440">
    <property type="entry name" value="Dihydroxyacetone kinase, domain 1"/>
    <property type="match status" value="1"/>
</dbReference>
<comment type="caution">
    <text evidence="6">The sequence shown here is derived from an EMBL/GenBank/DDBJ whole genome shotgun (WGS) entry which is preliminary data.</text>
</comment>
<evidence type="ECO:0000256" key="4">
    <source>
        <dbReference type="ARBA" id="ARBA00022840"/>
    </source>
</evidence>